<feature type="non-terminal residue" evidence="7">
    <location>
        <position position="1"/>
    </location>
</feature>
<protein>
    <submittedName>
        <fullName evidence="7">I23O2 dioxygenase</fullName>
    </submittedName>
</protein>
<evidence type="ECO:0000256" key="1">
    <source>
        <dbReference type="ARBA" id="ARBA00007119"/>
    </source>
</evidence>
<evidence type="ECO:0000256" key="3">
    <source>
        <dbReference type="ARBA" id="ARBA00023004"/>
    </source>
</evidence>
<keyword evidence="7" id="KW-0560">Oxidoreductase</keyword>
<comment type="caution">
    <text evidence="7">The sequence shown here is derived from an EMBL/GenBank/DDBJ whole genome shotgun (WGS) entry which is preliminary data.</text>
</comment>
<feature type="region of interest" description="Disordered" evidence="6">
    <location>
        <begin position="345"/>
        <end position="367"/>
    </location>
</feature>
<sequence length="367" mass="40761">MKRPERRTALYRQAANNVGGMGMGDPTPPHMATELQAMDVYMYMPLLSTQYLQGHRAMRLAHLSLGFITMGYVWQEGESQPAKPPLLPSSQAPSSGSRLRLPEWSEAAPFIMHPDVLQVLPDDLPASLPGVAEVLHTMASEPSRRPLAVAMSPHNVEFPSSVPVVPTPTGVAAFSCSRGGTPPLLVLRSSRRPDRWKDNPLMPDGLIYEGVSKEPIYLSGGSAAQSSTVQCFDQLLGIRPTCENAASFLQRMRDYMLPKHQNLLEAIASYPSIRHYVASSGSEELCQAYNTCVTALVELRNYHLNTSITYYKPQQNITIDETELERLQEENMQPKAMAMYRRIGEGGSTHGKCENSTKDSHYKQERE</sequence>
<dbReference type="PROSITE" id="PS00876">
    <property type="entry name" value="IDO_1"/>
    <property type="match status" value="1"/>
</dbReference>
<dbReference type="InterPro" id="IPR037217">
    <property type="entry name" value="Trp/Indoleamine_2_3_dOase-like"/>
</dbReference>
<evidence type="ECO:0000313" key="8">
    <source>
        <dbReference type="Proteomes" id="UP000886611"/>
    </source>
</evidence>
<dbReference type="GO" id="GO:0019441">
    <property type="term" value="P:L-tryptophan catabolic process to kynurenine"/>
    <property type="evidence" value="ECO:0007669"/>
    <property type="project" value="InterPro"/>
</dbReference>
<dbReference type="Proteomes" id="UP000886611">
    <property type="component" value="Unassembled WGS sequence"/>
</dbReference>
<organism evidence="7 8">
    <name type="scientific">Polypterus senegalus</name>
    <name type="common">Senegal bichir</name>
    <dbReference type="NCBI Taxonomy" id="55291"/>
    <lineage>
        <taxon>Eukaryota</taxon>
        <taxon>Metazoa</taxon>
        <taxon>Chordata</taxon>
        <taxon>Craniata</taxon>
        <taxon>Vertebrata</taxon>
        <taxon>Euteleostomi</taxon>
        <taxon>Actinopterygii</taxon>
        <taxon>Polypteriformes</taxon>
        <taxon>Polypteridae</taxon>
        <taxon>Polypterus</taxon>
    </lineage>
</organism>
<keyword evidence="2 5" id="KW-0479">Metal-binding</keyword>
<accession>A0A8X8BWS2</accession>
<keyword evidence="8" id="KW-1185">Reference proteome</keyword>
<name>A0A8X8BWS2_POLSE</name>
<proteinExistence type="inferred from homology"/>
<dbReference type="GO" id="GO:0020037">
    <property type="term" value="F:heme binding"/>
    <property type="evidence" value="ECO:0007669"/>
    <property type="project" value="InterPro"/>
</dbReference>
<dbReference type="Pfam" id="PF01231">
    <property type="entry name" value="IDO"/>
    <property type="match status" value="2"/>
</dbReference>
<dbReference type="GO" id="GO:0046872">
    <property type="term" value="F:metal ion binding"/>
    <property type="evidence" value="ECO:0007669"/>
    <property type="project" value="UniProtKB-KW"/>
</dbReference>
<feature type="region of interest" description="Disordered" evidence="6">
    <location>
        <begin position="79"/>
        <end position="99"/>
    </location>
</feature>
<reference evidence="7 8" key="1">
    <citation type="journal article" date="2021" name="Cell">
        <title>Tracing the genetic footprints of vertebrate landing in non-teleost ray-finned fishes.</title>
        <authorList>
            <person name="Bi X."/>
            <person name="Wang K."/>
            <person name="Yang L."/>
            <person name="Pan H."/>
            <person name="Jiang H."/>
            <person name="Wei Q."/>
            <person name="Fang M."/>
            <person name="Yu H."/>
            <person name="Zhu C."/>
            <person name="Cai Y."/>
            <person name="He Y."/>
            <person name="Gan X."/>
            <person name="Zeng H."/>
            <person name="Yu D."/>
            <person name="Zhu Y."/>
            <person name="Jiang H."/>
            <person name="Qiu Q."/>
            <person name="Yang H."/>
            <person name="Zhang Y.E."/>
            <person name="Wang W."/>
            <person name="Zhu M."/>
            <person name="He S."/>
            <person name="Zhang G."/>
        </authorList>
    </citation>
    <scope>NUCLEOTIDE SEQUENCE [LARGE SCALE GENOMIC DNA]</scope>
    <source>
        <strain evidence="7">Bchr_013</strain>
    </source>
</reference>
<comment type="similarity">
    <text evidence="1">Belongs to the indoleamine 2,3-dioxygenase family.</text>
</comment>
<keyword evidence="3 5" id="KW-0408">Iron</keyword>
<feature type="non-terminal residue" evidence="7">
    <location>
        <position position="367"/>
    </location>
</feature>
<dbReference type="GO" id="GO:0033754">
    <property type="term" value="F:indoleamine 2,3-dioxygenase activity"/>
    <property type="evidence" value="ECO:0007669"/>
    <property type="project" value="TreeGrafter"/>
</dbReference>
<dbReference type="PANTHER" id="PTHR28657">
    <property type="entry name" value="INDOLEAMINE 2,3-DIOXYGENASE"/>
    <property type="match status" value="1"/>
</dbReference>
<dbReference type="GO" id="GO:0004833">
    <property type="term" value="F:L-tryptophan 2,3-dioxygenase activity"/>
    <property type="evidence" value="ECO:0007669"/>
    <property type="project" value="TreeGrafter"/>
</dbReference>
<evidence type="ECO:0000256" key="6">
    <source>
        <dbReference type="SAM" id="MobiDB-lite"/>
    </source>
</evidence>
<dbReference type="PANTHER" id="PTHR28657:SF2">
    <property type="entry name" value="INDOLEAMINE 2,3-DIOXYGENASE 1"/>
    <property type="match status" value="1"/>
</dbReference>
<keyword evidence="5" id="KW-0349">Heme</keyword>
<dbReference type="SUPFAM" id="SSF140959">
    <property type="entry name" value="Indolic compounds 2,3-dioxygenase-like"/>
    <property type="match status" value="1"/>
</dbReference>
<dbReference type="AlphaFoldDB" id="A0A8X8BWS2"/>
<evidence type="ECO:0000256" key="4">
    <source>
        <dbReference type="ARBA" id="ARBA00023079"/>
    </source>
</evidence>
<gene>
    <name evidence="7" type="primary">Ido2_0</name>
    <name evidence="7" type="ORF">GTO96_0004574</name>
</gene>
<evidence type="ECO:0000256" key="5">
    <source>
        <dbReference type="PIRSR" id="PIRSR600898-1"/>
    </source>
</evidence>
<evidence type="ECO:0000256" key="2">
    <source>
        <dbReference type="ARBA" id="ARBA00022723"/>
    </source>
</evidence>
<feature type="compositionally biased region" description="Basic and acidic residues" evidence="6">
    <location>
        <begin position="351"/>
        <end position="367"/>
    </location>
</feature>
<keyword evidence="4" id="KW-0823">Tryptophan catabolism</keyword>
<dbReference type="GO" id="GO:0005737">
    <property type="term" value="C:cytoplasm"/>
    <property type="evidence" value="ECO:0007669"/>
    <property type="project" value="TreeGrafter"/>
</dbReference>
<dbReference type="GO" id="GO:0034354">
    <property type="term" value="P:'de novo' NAD+ biosynthetic process from L-tryptophan"/>
    <property type="evidence" value="ECO:0007669"/>
    <property type="project" value="TreeGrafter"/>
</dbReference>
<keyword evidence="7" id="KW-0223">Dioxygenase</keyword>
<evidence type="ECO:0000313" key="7">
    <source>
        <dbReference type="EMBL" id="KAG2469077.1"/>
    </source>
</evidence>
<dbReference type="InterPro" id="IPR000898">
    <property type="entry name" value="Indolamine_dOase"/>
</dbReference>
<dbReference type="EMBL" id="JAATIS010000220">
    <property type="protein sequence ID" value="KAG2469077.1"/>
    <property type="molecule type" value="Genomic_DNA"/>
</dbReference>
<feature type="binding site" description="proximal binding residue" evidence="5">
    <location>
        <position position="303"/>
    </location>
    <ligand>
        <name>heme b</name>
        <dbReference type="ChEBI" id="CHEBI:60344"/>
    </ligand>
    <ligandPart>
        <name>Fe</name>
        <dbReference type="ChEBI" id="CHEBI:18248"/>
    </ligandPart>
</feature>
<dbReference type="Gene3D" id="1.20.58.480">
    <property type="match status" value="1"/>
</dbReference>